<accession>A0ABU1ZN24</accession>
<reference evidence="2 3" key="1">
    <citation type="submission" date="2023-07" db="EMBL/GenBank/DDBJ databases">
        <title>Sorghum-associated microbial communities from plants grown in Nebraska, USA.</title>
        <authorList>
            <person name="Schachtman D."/>
        </authorList>
    </citation>
    <scope>NUCLEOTIDE SEQUENCE [LARGE SCALE GENOMIC DNA]</scope>
    <source>
        <strain evidence="2 3">BE308</strain>
    </source>
</reference>
<proteinExistence type="predicted"/>
<evidence type="ECO:0008006" key="4">
    <source>
        <dbReference type="Google" id="ProtNLM"/>
    </source>
</evidence>
<keyword evidence="1" id="KW-0694">RNA-binding</keyword>
<dbReference type="PROSITE" id="PS50889">
    <property type="entry name" value="S4"/>
    <property type="match status" value="1"/>
</dbReference>
<name>A0ABU1ZN24_9BURK</name>
<evidence type="ECO:0000313" key="2">
    <source>
        <dbReference type="EMBL" id="MDR7306951.1"/>
    </source>
</evidence>
<dbReference type="Proteomes" id="UP001268089">
    <property type="component" value="Unassembled WGS sequence"/>
</dbReference>
<organism evidence="2 3">
    <name type="scientific">Rhodoferax saidenbachensis</name>
    <dbReference type="NCBI Taxonomy" id="1484693"/>
    <lineage>
        <taxon>Bacteria</taxon>
        <taxon>Pseudomonadati</taxon>
        <taxon>Pseudomonadota</taxon>
        <taxon>Betaproteobacteria</taxon>
        <taxon>Burkholderiales</taxon>
        <taxon>Comamonadaceae</taxon>
        <taxon>Rhodoferax</taxon>
    </lineage>
</organism>
<evidence type="ECO:0000313" key="3">
    <source>
        <dbReference type="Proteomes" id="UP001268089"/>
    </source>
</evidence>
<keyword evidence="3" id="KW-1185">Reference proteome</keyword>
<gene>
    <name evidence="2" type="ORF">J2X15_002237</name>
</gene>
<protein>
    <recommendedName>
        <fullName evidence="4">FecR protein domain-containing protein</fullName>
    </recommendedName>
</protein>
<sequence length="250" mass="27037">MHSSNEIDDPRRQWLIQALAAGVFGSAFTQAQAQGFSIFGSKPSKLPPSQSIYGISGDVKVNDKPATLSTPIKPGDTLQTAKNSEVIFVVNTHSMILRGDSKLVIEAPAEPPADTSVAGYIIGGLRMVTGKLLSVSRNSPMHVTTSTSTIGIRGTGFYVEADPEQTYFCTCYGSTEVQANDDPESREQVVASHHDRPLYIVKDGGTGKNIRNAPFVNHTDQELALIETLVGRKTPFVFSKDSYSGPRRSY</sequence>
<evidence type="ECO:0000256" key="1">
    <source>
        <dbReference type="PROSITE-ProRule" id="PRU00182"/>
    </source>
</evidence>
<dbReference type="EMBL" id="JAVDXO010000004">
    <property type="protein sequence ID" value="MDR7306951.1"/>
    <property type="molecule type" value="Genomic_DNA"/>
</dbReference>
<dbReference type="RefSeq" id="WP_310342702.1">
    <property type="nucleotide sequence ID" value="NZ_JAVDXO010000004.1"/>
</dbReference>
<comment type="caution">
    <text evidence="2">The sequence shown here is derived from an EMBL/GenBank/DDBJ whole genome shotgun (WGS) entry which is preliminary data.</text>
</comment>